<comment type="caution">
    <text evidence="1">The sequence shown here is derived from an EMBL/GenBank/DDBJ whole genome shotgun (WGS) entry which is preliminary data.</text>
</comment>
<name>A0ABN2LWS6_9ACTN</name>
<reference evidence="1 2" key="1">
    <citation type="journal article" date="2019" name="Int. J. Syst. Evol. Microbiol.">
        <title>The Global Catalogue of Microorganisms (GCM) 10K type strain sequencing project: providing services to taxonomists for standard genome sequencing and annotation.</title>
        <authorList>
            <consortium name="The Broad Institute Genomics Platform"/>
            <consortium name="The Broad Institute Genome Sequencing Center for Infectious Disease"/>
            <person name="Wu L."/>
            <person name="Ma J."/>
        </authorList>
    </citation>
    <scope>NUCLEOTIDE SEQUENCE [LARGE SCALE GENOMIC DNA]</scope>
    <source>
        <strain evidence="1 2">JCM 13250</strain>
    </source>
</reference>
<gene>
    <name evidence="1" type="ORF">GCM10009682_22260</name>
</gene>
<sequence>MNARRPLPGDEWLVSLAIPVEAHSRGEAVRAFWDYVNQLGPEELPAFVSPARDELDMRAYVLDEPTNLDPEEDD</sequence>
<evidence type="ECO:0000313" key="2">
    <source>
        <dbReference type="Proteomes" id="UP001500218"/>
    </source>
</evidence>
<proteinExistence type="predicted"/>
<dbReference type="Proteomes" id="UP001500218">
    <property type="component" value="Unassembled WGS sequence"/>
</dbReference>
<dbReference type="RefSeq" id="WP_425560395.1">
    <property type="nucleotide sequence ID" value="NZ_BAAALT010000056.1"/>
</dbReference>
<dbReference type="EMBL" id="BAAALT010000056">
    <property type="protein sequence ID" value="GAA1800239.1"/>
    <property type="molecule type" value="Genomic_DNA"/>
</dbReference>
<keyword evidence="2" id="KW-1185">Reference proteome</keyword>
<organism evidence="1 2">
    <name type="scientific">Luedemannella flava</name>
    <dbReference type="NCBI Taxonomy" id="349316"/>
    <lineage>
        <taxon>Bacteria</taxon>
        <taxon>Bacillati</taxon>
        <taxon>Actinomycetota</taxon>
        <taxon>Actinomycetes</taxon>
        <taxon>Micromonosporales</taxon>
        <taxon>Micromonosporaceae</taxon>
        <taxon>Luedemannella</taxon>
    </lineage>
</organism>
<evidence type="ECO:0000313" key="1">
    <source>
        <dbReference type="EMBL" id="GAA1800239.1"/>
    </source>
</evidence>
<protein>
    <submittedName>
        <fullName evidence="1">Uncharacterized protein</fullName>
    </submittedName>
</protein>
<accession>A0ABN2LWS6</accession>